<evidence type="ECO:0008006" key="3">
    <source>
        <dbReference type="Google" id="ProtNLM"/>
    </source>
</evidence>
<dbReference type="AlphaFoldDB" id="A0A9Q1JTY7"/>
<organism evidence="1 2">
    <name type="scientific">Carnegiea gigantea</name>
    <dbReference type="NCBI Taxonomy" id="171969"/>
    <lineage>
        <taxon>Eukaryota</taxon>
        <taxon>Viridiplantae</taxon>
        <taxon>Streptophyta</taxon>
        <taxon>Embryophyta</taxon>
        <taxon>Tracheophyta</taxon>
        <taxon>Spermatophyta</taxon>
        <taxon>Magnoliopsida</taxon>
        <taxon>eudicotyledons</taxon>
        <taxon>Gunneridae</taxon>
        <taxon>Pentapetalae</taxon>
        <taxon>Caryophyllales</taxon>
        <taxon>Cactineae</taxon>
        <taxon>Cactaceae</taxon>
        <taxon>Cactoideae</taxon>
        <taxon>Echinocereeae</taxon>
        <taxon>Carnegiea</taxon>
    </lineage>
</organism>
<comment type="caution">
    <text evidence="1">The sequence shown here is derived from an EMBL/GenBank/DDBJ whole genome shotgun (WGS) entry which is preliminary data.</text>
</comment>
<gene>
    <name evidence="1" type="ORF">Cgig2_003541</name>
</gene>
<name>A0A9Q1JTY7_9CARY</name>
<evidence type="ECO:0000313" key="2">
    <source>
        <dbReference type="Proteomes" id="UP001153076"/>
    </source>
</evidence>
<dbReference type="Proteomes" id="UP001153076">
    <property type="component" value="Unassembled WGS sequence"/>
</dbReference>
<dbReference type="SUPFAM" id="SSF48371">
    <property type="entry name" value="ARM repeat"/>
    <property type="match status" value="1"/>
</dbReference>
<proteinExistence type="predicted"/>
<dbReference type="PANTHER" id="PTHR46263">
    <property type="entry name" value="ARMADILLO REPEAT-CONTAINING PROTEIN 7"/>
    <property type="match status" value="1"/>
</dbReference>
<accession>A0A9Q1JTY7</accession>
<dbReference type="InterPro" id="IPR042462">
    <property type="entry name" value="ARMC7"/>
</dbReference>
<dbReference type="EMBL" id="JAKOGI010000736">
    <property type="protein sequence ID" value="KAJ8430957.1"/>
    <property type="molecule type" value="Genomic_DNA"/>
</dbReference>
<sequence>MFTNNRQQAEWTGNYEVPRQDHLQDLVTKFQTTKSEEEKEKITANLANFTYDPYNYAILCQFNVLELFIDCLMEPDKRLIEFGASVICYAVAENARIVADSGGVLVLIGCLSSPVRNTVKYVIAGLYYLLESECRDRRGILKAKVVEWIRNYDEANGGGIGFGNLARIDARIEYVALEAIDIVLFIGFA</sequence>
<dbReference type="InterPro" id="IPR011989">
    <property type="entry name" value="ARM-like"/>
</dbReference>
<dbReference type="PANTHER" id="PTHR46263:SF1">
    <property type="entry name" value="ARMADILLO REPEAT-CONTAINING PROTEIN 7"/>
    <property type="match status" value="1"/>
</dbReference>
<dbReference type="OrthoDB" id="201709at2759"/>
<dbReference type="InterPro" id="IPR016024">
    <property type="entry name" value="ARM-type_fold"/>
</dbReference>
<keyword evidence="2" id="KW-1185">Reference proteome</keyword>
<dbReference type="Gene3D" id="1.25.10.10">
    <property type="entry name" value="Leucine-rich Repeat Variant"/>
    <property type="match status" value="1"/>
</dbReference>
<reference evidence="1" key="1">
    <citation type="submission" date="2022-04" db="EMBL/GenBank/DDBJ databases">
        <title>Carnegiea gigantea Genome sequencing and assembly v2.</title>
        <authorList>
            <person name="Copetti D."/>
            <person name="Sanderson M.J."/>
            <person name="Burquez A."/>
            <person name="Wojciechowski M.F."/>
        </authorList>
    </citation>
    <scope>NUCLEOTIDE SEQUENCE</scope>
    <source>
        <strain evidence="1">SGP5-SGP5p</strain>
        <tissue evidence="1">Aerial part</tissue>
    </source>
</reference>
<evidence type="ECO:0000313" key="1">
    <source>
        <dbReference type="EMBL" id="KAJ8430957.1"/>
    </source>
</evidence>
<protein>
    <recommendedName>
        <fullName evidence="3">Armadillo repeat-containing protein 7</fullName>
    </recommendedName>
</protein>